<name>A0A0F6H7U4_LEPIR</name>
<evidence type="ECO:0000313" key="2">
    <source>
        <dbReference type="Proteomes" id="UP000006324"/>
    </source>
</evidence>
<dbReference type="Proteomes" id="UP000006324">
    <property type="component" value="Unassembled WGS sequence"/>
</dbReference>
<sequence>MVELNLLFVVIFDRLYGDRIFATYNKILVYFIIKIESKWILEKRKI</sequence>
<accession>A0A0F6H7U4</accession>
<comment type="caution">
    <text evidence="1">The sequence shown here is derived from an EMBL/GenBank/DDBJ whole genome shotgun (WGS) entry which is preliminary data.</text>
</comment>
<organism evidence="1 2">
    <name type="scientific">Leptospira interrogans str. UI 12621</name>
    <dbReference type="NCBI Taxonomy" id="1049937"/>
    <lineage>
        <taxon>Bacteria</taxon>
        <taxon>Pseudomonadati</taxon>
        <taxon>Spirochaetota</taxon>
        <taxon>Spirochaetia</taxon>
        <taxon>Leptospirales</taxon>
        <taxon>Leptospiraceae</taxon>
        <taxon>Leptospira</taxon>
    </lineage>
</organism>
<proteinExistence type="predicted"/>
<protein>
    <submittedName>
        <fullName evidence="1">Uncharacterized protein</fullName>
    </submittedName>
</protein>
<dbReference type="AlphaFoldDB" id="A0A0F6H7U4"/>
<reference evidence="1 2" key="1">
    <citation type="submission" date="2012-09" db="EMBL/GenBank/DDBJ databases">
        <authorList>
            <person name="Harkins D.M."/>
            <person name="Durkin A.S."/>
            <person name="Brinkac L.M."/>
            <person name="Selengut J.D."/>
            <person name="Sanka R."/>
            <person name="DePew J."/>
            <person name="Purushe J."/>
            <person name="Chanthongthip A."/>
            <person name="Lattana O."/>
            <person name="Phetsouvanh R."/>
            <person name="Newton P.N."/>
            <person name="Vinetz J.M."/>
            <person name="Sutton G.G."/>
            <person name="Nelson W.C."/>
            <person name="Fouts D.E."/>
        </authorList>
    </citation>
    <scope>NUCLEOTIDE SEQUENCE [LARGE SCALE GENOMIC DNA]</scope>
    <source>
        <strain evidence="1 2">UI 12621</strain>
    </source>
</reference>
<gene>
    <name evidence="1" type="ORF">LEP1GSC104_2776</name>
</gene>
<dbReference type="EMBL" id="AHNQ02000034">
    <property type="protein sequence ID" value="EKO24308.1"/>
    <property type="molecule type" value="Genomic_DNA"/>
</dbReference>
<evidence type="ECO:0000313" key="1">
    <source>
        <dbReference type="EMBL" id="EKO24308.1"/>
    </source>
</evidence>